<dbReference type="GO" id="GO:0020037">
    <property type="term" value="F:heme binding"/>
    <property type="evidence" value="ECO:0007669"/>
    <property type="project" value="InterPro"/>
</dbReference>
<dbReference type="Gene3D" id="1.10.490.10">
    <property type="entry name" value="Globins"/>
    <property type="match status" value="1"/>
</dbReference>
<comment type="similarity">
    <text evidence="5">Belongs to the truncated hemoglobin family. Group II subfamily.</text>
</comment>
<name>A0A399D7M4_9BACT</name>
<organism evidence="6 7">
    <name type="scientific">Mariniphaga sediminis</name>
    <dbReference type="NCBI Taxonomy" id="1628158"/>
    <lineage>
        <taxon>Bacteria</taxon>
        <taxon>Pseudomonadati</taxon>
        <taxon>Bacteroidota</taxon>
        <taxon>Bacteroidia</taxon>
        <taxon>Marinilabiliales</taxon>
        <taxon>Prolixibacteraceae</taxon>
        <taxon>Mariniphaga</taxon>
    </lineage>
</organism>
<reference evidence="6 7" key="1">
    <citation type="journal article" date="2015" name="Int. J. Syst. Evol. Microbiol.">
        <title>Mariniphaga sediminis sp. nov., isolated from coastal sediment.</title>
        <authorList>
            <person name="Wang F.Q."/>
            <person name="Shen Q.Y."/>
            <person name="Chen G.J."/>
            <person name="Du Z.J."/>
        </authorList>
    </citation>
    <scope>NUCLEOTIDE SEQUENCE [LARGE SCALE GENOMIC DNA]</scope>
    <source>
        <strain evidence="6 7">SY21</strain>
    </source>
</reference>
<keyword evidence="4" id="KW-0408">Iron</keyword>
<accession>A0A399D7M4</accession>
<dbReference type="RefSeq" id="WP_119348917.1">
    <property type="nucleotide sequence ID" value="NZ_QWET01000003.1"/>
</dbReference>
<dbReference type="CDD" id="cd14774">
    <property type="entry name" value="TrHb2_HGbIV-like_O"/>
    <property type="match status" value="1"/>
</dbReference>
<dbReference type="InterPro" id="IPR012292">
    <property type="entry name" value="Globin/Proto"/>
</dbReference>
<evidence type="ECO:0000256" key="3">
    <source>
        <dbReference type="ARBA" id="ARBA00022723"/>
    </source>
</evidence>
<evidence type="ECO:0000313" key="6">
    <source>
        <dbReference type="EMBL" id="RIH66330.1"/>
    </source>
</evidence>
<dbReference type="Proteomes" id="UP000266441">
    <property type="component" value="Unassembled WGS sequence"/>
</dbReference>
<keyword evidence="3" id="KW-0479">Metal-binding</keyword>
<dbReference type="AlphaFoldDB" id="A0A399D7M4"/>
<dbReference type="EMBL" id="QWET01000003">
    <property type="protein sequence ID" value="RIH66330.1"/>
    <property type="molecule type" value="Genomic_DNA"/>
</dbReference>
<dbReference type="GO" id="GO:0019825">
    <property type="term" value="F:oxygen binding"/>
    <property type="evidence" value="ECO:0007669"/>
    <property type="project" value="InterPro"/>
</dbReference>
<keyword evidence="7" id="KW-1185">Reference proteome</keyword>
<dbReference type="GO" id="GO:0005344">
    <property type="term" value="F:oxygen carrier activity"/>
    <property type="evidence" value="ECO:0007669"/>
    <property type="project" value="InterPro"/>
</dbReference>
<keyword evidence="2" id="KW-0349">Heme</keyword>
<dbReference type="OrthoDB" id="9790913at2"/>
<protein>
    <submittedName>
        <fullName evidence="6">Globin</fullName>
    </submittedName>
</protein>
<dbReference type="PANTHER" id="PTHR47366">
    <property type="entry name" value="TWO-ON-TWO HEMOGLOBIN-3"/>
    <property type="match status" value="1"/>
</dbReference>
<dbReference type="SUPFAM" id="SSF46458">
    <property type="entry name" value="Globin-like"/>
    <property type="match status" value="1"/>
</dbReference>
<dbReference type="InterPro" id="IPR001486">
    <property type="entry name" value="Hemoglobin_trunc"/>
</dbReference>
<sequence length="141" mass="16603">MKFEISKHIPGQRPEVSLPSHEMFHILGEEGIRALVSDHYDLLAESEIKHLFPQNTVGLDQAKKNSSDFFIQICGGPMYFNRNRGRPMMYKRHLPHKITAEAREVWLDLYRQALRKLDLPEDVARSFWNYLDVFSKWMVNS</sequence>
<dbReference type="InterPro" id="IPR044203">
    <property type="entry name" value="GlbO/GLB3-like"/>
</dbReference>
<proteinExistence type="inferred from homology"/>
<evidence type="ECO:0000256" key="5">
    <source>
        <dbReference type="ARBA" id="ARBA00034496"/>
    </source>
</evidence>
<dbReference type="Pfam" id="PF01152">
    <property type="entry name" value="Bac_globin"/>
    <property type="match status" value="1"/>
</dbReference>
<dbReference type="GO" id="GO:0046872">
    <property type="term" value="F:metal ion binding"/>
    <property type="evidence" value="ECO:0007669"/>
    <property type="project" value="UniProtKB-KW"/>
</dbReference>
<gene>
    <name evidence="6" type="ORF">D1164_05310</name>
</gene>
<dbReference type="PANTHER" id="PTHR47366:SF1">
    <property type="entry name" value="TWO-ON-TWO HEMOGLOBIN-3"/>
    <property type="match status" value="1"/>
</dbReference>
<dbReference type="InterPro" id="IPR009050">
    <property type="entry name" value="Globin-like_sf"/>
</dbReference>
<evidence type="ECO:0000313" key="7">
    <source>
        <dbReference type="Proteomes" id="UP000266441"/>
    </source>
</evidence>
<keyword evidence="1" id="KW-0813">Transport</keyword>
<evidence type="ECO:0000256" key="2">
    <source>
        <dbReference type="ARBA" id="ARBA00022617"/>
    </source>
</evidence>
<comment type="caution">
    <text evidence="6">The sequence shown here is derived from an EMBL/GenBank/DDBJ whole genome shotgun (WGS) entry which is preliminary data.</text>
</comment>
<evidence type="ECO:0000256" key="4">
    <source>
        <dbReference type="ARBA" id="ARBA00023004"/>
    </source>
</evidence>
<evidence type="ECO:0000256" key="1">
    <source>
        <dbReference type="ARBA" id="ARBA00022448"/>
    </source>
</evidence>